<dbReference type="Pfam" id="PF00583">
    <property type="entry name" value="Acetyltransf_1"/>
    <property type="match status" value="1"/>
</dbReference>
<protein>
    <submittedName>
        <fullName evidence="1">GNAT family N-acetyltransferase</fullName>
    </submittedName>
</protein>
<dbReference type="RefSeq" id="WP_129821461.1">
    <property type="nucleotide sequence ID" value="NZ_RCYV01000009.1"/>
</dbReference>
<comment type="caution">
    <text evidence="1">The sequence shown here is derived from an EMBL/GenBank/DDBJ whole genome shotgun (WGS) entry which is preliminary data.</text>
</comment>
<dbReference type="InterPro" id="IPR000182">
    <property type="entry name" value="GNAT_dom"/>
</dbReference>
<dbReference type="SUPFAM" id="SSF55729">
    <property type="entry name" value="Acyl-CoA N-acyltransferases (Nat)"/>
    <property type="match status" value="1"/>
</dbReference>
<dbReference type="EMBL" id="WMQV01000006">
    <property type="protein sequence ID" value="MTL93720.1"/>
    <property type="molecule type" value="Genomic_DNA"/>
</dbReference>
<dbReference type="PROSITE" id="PS51186">
    <property type="entry name" value="GNAT"/>
    <property type="match status" value="1"/>
</dbReference>
<keyword evidence="1" id="KW-0808">Transferase</keyword>
<dbReference type="AlphaFoldDB" id="A0A6G2CLI5"/>
<evidence type="ECO:0000313" key="1">
    <source>
        <dbReference type="EMBL" id="MTL93720.1"/>
    </source>
</evidence>
<gene>
    <name evidence="1" type="ORF">GMA64_04195</name>
</gene>
<reference evidence="1" key="1">
    <citation type="journal article" date="2019" name="Nat. Med.">
        <title>A library of human gut bacterial isolates paired with longitudinal multiomics data enables mechanistic microbiome research.</title>
        <authorList>
            <person name="Poyet M."/>
            <person name="Groussin M."/>
            <person name="Gibbons S.M."/>
            <person name="Avila-Pacheco J."/>
            <person name="Jiang X."/>
            <person name="Kearney S.M."/>
            <person name="Perrotta A.R."/>
            <person name="Berdy B."/>
            <person name="Zhao S."/>
            <person name="Lieberman T.D."/>
            <person name="Swanson P.K."/>
            <person name="Smith M."/>
            <person name="Roesemann S."/>
            <person name="Alexander J.E."/>
            <person name="Rich S.A."/>
            <person name="Livny J."/>
            <person name="Vlamakis H."/>
            <person name="Clish C."/>
            <person name="Bullock K."/>
            <person name="Deik A."/>
            <person name="Scott J."/>
            <person name="Pierce K.A."/>
            <person name="Xavier R.J."/>
            <person name="Alm E.J."/>
        </authorList>
    </citation>
    <scope>NUCLEOTIDE SEQUENCE</scope>
    <source>
        <strain evidence="1">BIOML-A179</strain>
    </source>
</reference>
<dbReference type="GO" id="GO:0016747">
    <property type="term" value="F:acyltransferase activity, transferring groups other than amino-acyl groups"/>
    <property type="evidence" value="ECO:0007669"/>
    <property type="project" value="InterPro"/>
</dbReference>
<proteinExistence type="predicted"/>
<dbReference type="Gene3D" id="3.40.630.30">
    <property type="match status" value="1"/>
</dbReference>
<name>A0A6G2CLI5_9FIRM</name>
<dbReference type="InterPro" id="IPR016181">
    <property type="entry name" value="Acyl_CoA_acyltransferase"/>
</dbReference>
<sequence length="176" mass="21308">MRWIRLRSSDEKYFNQAWAIYEQSFPVFEQRLLRDQQAAMKDEEFYFIAIVEEERVIAIVGYWIYPQFIYIEHLAVHPEVRGQKIGTKVLHELRELQKTLILEIDPPVDNISIKRLHFYENVGFKLNDYPHVHPAYRLEYKGHELKVLSYPQGISLHVFKIFRQYLNDTVMKYSER</sequence>
<dbReference type="CDD" id="cd04301">
    <property type="entry name" value="NAT_SF"/>
    <property type="match status" value="1"/>
</dbReference>
<organism evidence="1">
    <name type="scientific">Turicibacter sanguinis</name>
    <dbReference type="NCBI Taxonomy" id="154288"/>
    <lineage>
        <taxon>Bacteria</taxon>
        <taxon>Bacillati</taxon>
        <taxon>Bacillota</taxon>
        <taxon>Erysipelotrichia</taxon>
        <taxon>Erysipelotrichales</taxon>
        <taxon>Turicibacteraceae</taxon>
        <taxon>Turicibacter</taxon>
    </lineage>
</organism>
<accession>A0A6G2CLI5</accession>